<dbReference type="InterPro" id="IPR011990">
    <property type="entry name" value="TPR-like_helical_dom_sf"/>
</dbReference>
<dbReference type="Gene3D" id="1.25.40.10">
    <property type="entry name" value="Tetratricopeptide repeat domain"/>
    <property type="match status" value="1"/>
</dbReference>
<dbReference type="HOGENOM" id="CLU_004665_2_1_11"/>
<proteinExistence type="predicted"/>
<gene>
    <name evidence="1" type="ORF">STAFG_4137</name>
</gene>
<dbReference type="PANTHER" id="PTHR47691:SF3">
    <property type="entry name" value="HTH-TYPE TRANSCRIPTIONAL REGULATOR RV0890C-RELATED"/>
    <property type="match status" value="1"/>
</dbReference>
<dbReference type="EMBL" id="AOPY01001444">
    <property type="protein sequence ID" value="EPJ38788.1"/>
    <property type="molecule type" value="Genomic_DNA"/>
</dbReference>
<dbReference type="PATRIC" id="fig|1283301.3.peg.4108"/>
<dbReference type="Proteomes" id="UP000015001">
    <property type="component" value="Unassembled WGS sequence"/>
</dbReference>
<name>S4MGZ5_9ACTN</name>
<comment type="caution">
    <text evidence="1">The sequence shown here is derived from an EMBL/GenBank/DDBJ whole genome shotgun (WGS) entry which is preliminary data.</text>
</comment>
<dbReference type="GO" id="GO:0043531">
    <property type="term" value="F:ADP binding"/>
    <property type="evidence" value="ECO:0007669"/>
    <property type="project" value="InterPro"/>
</dbReference>
<dbReference type="Pfam" id="PF13424">
    <property type="entry name" value="TPR_12"/>
    <property type="match status" value="1"/>
</dbReference>
<dbReference type="InterPro" id="IPR027417">
    <property type="entry name" value="P-loop_NTPase"/>
</dbReference>
<keyword evidence="2" id="KW-1185">Reference proteome</keyword>
<dbReference type="PRINTS" id="PR00364">
    <property type="entry name" value="DISEASERSIST"/>
</dbReference>
<dbReference type="InterPro" id="IPR019734">
    <property type="entry name" value="TPR_rpt"/>
</dbReference>
<dbReference type="PANTHER" id="PTHR47691">
    <property type="entry name" value="REGULATOR-RELATED"/>
    <property type="match status" value="1"/>
</dbReference>
<sequence length="664" mass="72105">MPVATAALPGVPAAFTGRDEDLARLMPVLDPSAGSDLPVVICAVSGLGGIGKTALALYAAHRAVAEGWFPGGTLFVDFRGYDKDPVTADQALLTLLDGMGVRSSDLPQTANAQYALYRRLLAEERRSMLLILDNASDPEQVSPLVPGTDHHRVLITSRDRLTDLDARLFDLDVLKPEAAAELIDRSLRLSDGSDDRAAREPDAVAELVILCGLHPLALRIAVGMLRKRRYRSIASLVGELREAEDRAGALGVRPVFEVAYGQLAPEPARLLRLVCLAPTAEVSGEAAGALAGLGLEQTAGLLEELATSHLVTPVPTGGDVRWRLHDLVRAFGASVVAGDADLRAEGEAARERILEFYHRWTTAADDRLNWLPGMPEPERFADVAEALAWLDGERTGLVGAAQWAREGRHASLAVKLTVRLTRYFDWRRYYDEWSGLARIAQEAAHRAGDVVGEIDAWDRLAMALREVDKPEEAIAAHRHCLALLQAVGDDRRVANAWDGLGLALTVAGRFEEAIDANIRVLDLRRAAGDRRNEGNSWNHLGIALHEAGRVEEAIDAYTHARDLYEAVEDRNRAGMAWHNLGNALMDAGRLPEAMDAYGNSRVRHREFGAWYHEGTALWALARAHEAAGHPVEARTAWLDAAEAFARADATEEAAEAQSAADALT</sequence>
<dbReference type="SUPFAM" id="SSF52540">
    <property type="entry name" value="P-loop containing nucleoside triphosphate hydrolases"/>
    <property type="match status" value="1"/>
</dbReference>
<protein>
    <submittedName>
        <fullName evidence="1">Putative Regulator protein</fullName>
    </submittedName>
</protein>
<dbReference type="SUPFAM" id="SSF48452">
    <property type="entry name" value="TPR-like"/>
    <property type="match status" value="1"/>
</dbReference>
<organism evidence="1 2">
    <name type="scientific">Streptomyces afghaniensis 772</name>
    <dbReference type="NCBI Taxonomy" id="1283301"/>
    <lineage>
        <taxon>Bacteria</taxon>
        <taxon>Bacillati</taxon>
        <taxon>Actinomycetota</taxon>
        <taxon>Actinomycetes</taxon>
        <taxon>Kitasatosporales</taxon>
        <taxon>Streptomycetaceae</taxon>
        <taxon>Streptomyces</taxon>
    </lineage>
</organism>
<evidence type="ECO:0000313" key="2">
    <source>
        <dbReference type="Proteomes" id="UP000015001"/>
    </source>
</evidence>
<reference evidence="1 2" key="1">
    <citation type="submission" date="2013-02" db="EMBL/GenBank/DDBJ databases">
        <title>Draft Genome Sequence of Streptomyces afghaniensis, Which Produces Compounds of the Julimycin B-Complex.</title>
        <authorList>
            <person name="Gruening B.A."/>
            <person name="Praeg A."/>
            <person name="Erxleben A."/>
            <person name="Guenther S."/>
            <person name="Fiedler H.-P."/>
            <person name="Goodfellow M."/>
            <person name="Mueller M."/>
        </authorList>
    </citation>
    <scope>NUCLEOTIDE SEQUENCE [LARGE SCALE GENOMIC DNA]</scope>
    <source>
        <strain evidence="1 2">772</strain>
    </source>
</reference>
<dbReference type="AlphaFoldDB" id="S4MGZ5"/>
<dbReference type="SMART" id="SM00028">
    <property type="entry name" value="TPR"/>
    <property type="match status" value="4"/>
</dbReference>
<accession>S4MGZ5</accession>
<evidence type="ECO:0000313" key="1">
    <source>
        <dbReference type="EMBL" id="EPJ38788.1"/>
    </source>
</evidence>
<dbReference type="Gene3D" id="3.40.50.300">
    <property type="entry name" value="P-loop containing nucleotide triphosphate hydrolases"/>
    <property type="match status" value="1"/>
</dbReference>